<evidence type="ECO:0000256" key="3">
    <source>
        <dbReference type="ARBA" id="ARBA00007106"/>
    </source>
</evidence>
<name>A0A6H9WUW9_9MICO</name>
<comment type="catalytic activity">
    <reaction evidence="1 9">
        <text>(2S)-2-acetolactate + H(+) = (R)-acetoin + CO2</text>
        <dbReference type="Rhea" id="RHEA:21580"/>
        <dbReference type="ChEBI" id="CHEBI:15378"/>
        <dbReference type="ChEBI" id="CHEBI:15686"/>
        <dbReference type="ChEBI" id="CHEBI:16526"/>
        <dbReference type="ChEBI" id="CHEBI:58476"/>
        <dbReference type="EC" id="4.1.1.5"/>
    </reaction>
</comment>
<dbReference type="AlphaFoldDB" id="A0A6H9WUW9"/>
<protein>
    <recommendedName>
        <fullName evidence="5 9">Alpha-acetolactate decarboxylase</fullName>
        <ecNumber evidence="4 9">4.1.1.5</ecNumber>
    </recommendedName>
</protein>
<evidence type="ECO:0000256" key="7">
    <source>
        <dbReference type="ARBA" id="ARBA00023061"/>
    </source>
</evidence>
<keyword evidence="11" id="KW-1185">Reference proteome</keyword>
<evidence type="ECO:0000256" key="4">
    <source>
        <dbReference type="ARBA" id="ARBA00013204"/>
    </source>
</evidence>
<keyword evidence="8 9" id="KW-0456">Lyase</keyword>
<dbReference type="UniPathway" id="UPA00626">
    <property type="reaction ID" value="UER00678"/>
</dbReference>
<dbReference type="Pfam" id="PF03306">
    <property type="entry name" value="AAL_decarboxy"/>
    <property type="match status" value="1"/>
</dbReference>
<sequence length="242" mass="25937">MTSLSDGAVTQFAVLDALLAGVYASGMTVRDALGHGDLGIGCCDRLGGEVVIVDGEAFECTVDGPPSPMTDAAILPFVDVAAFPVTDSAEVRDLDLEGVTAAVEGRLLSRNLFHAVRLDGVMATARIRATPRQQHPFPPLDKVTSEQVETVLARRAGTLVGYWAPTIYQGIAVAGLHLHFLADDRLAGGHVLDLTVERGHLRLVAYARFDLHLPVDDLFLRTELTHDRDHRIVAVEGGVDAR</sequence>
<comment type="caution">
    <text evidence="10">The sequence shown here is derived from an EMBL/GenBank/DDBJ whole genome shotgun (WGS) entry which is preliminary data.</text>
</comment>
<dbReference type="GO" id="GO:0045151">
    <property type="term" value="P:acetoin biosynthetic process"/>
    <property type="evidence" value="ECO:0007669"/>
    <property type="project" value="UniProtKB-UniRule"/>
</dbReference>
<evidence type="ECO:0000256" key="1">
    <source>
        <dbReference type="ARBA" id="ARBA00001784"/>
    </source>
</evidence>
<evidence type="ECO:0000256" key="9">
    <source>
        <dbReference type="PIRNR" id="PIRNR001332"/>
    </source>
</evidence>
<comment type="pathway">
    <text evidence="2 9">Polyol metabolism; (R,R)-butane-2,3-diol biosynthesis; (R,R)-butane-2,3-diol from pyruvate: step 2/3.</text>
</comment>
<keyword evidence="6 9" id="KW-0210">Decarboxylase</keyword>
<dbReference type="CDD" id="cd17299">
    <property type="entry name" value="acetolactate_decarboxylase"/>
    <property type="match status" value="1"/>
</dbReference>
<comment type="similarity">
    <text evidence="3 9">Belongs to the alpha-acetolactate decarboxylase family.</text>
</comment>
<evidence type="ECO:0000256" key="5">
    <source>
        <dbReference type="ARBA" id="ARBA00020164"/>
    </source>
</evidence>
<dbReference type="GO" id="GO:0047605">
    <property type="term" value="F:acetolactate decarboxylase activity"/>
    <property type="evidence" value="ECO:0007669"/>
    <property type="project" value="UniProtKB-UniRule"/>
</dbReference>
<gene>
    <name evidence="10" type="ORF">F8O04_07180</name>
</gene>
<dbReference type="EMBL" id="WBJY01000001">
    <property type="protein sequence ID" value="KAB1649990.1"/>
    <property type="molecule type" value="Genomic_DNA"/>
</dbReference>
<dbReference type="Gene3D" id="3.30.1330.80">
    <property type="entry name" value="Hypothetical protein, similar to alpha- acetolactate decarboxylase, domain 2"/>
    <property type="match status" value="2"/>
</dbReference>
<proteinExistence type="inferred from homology"/>
<dbReference type="OrthoDB" id="8612680at2"/>
<evidence type="ECO:0000256" key="6">
    <source>
        <dbReference type="ARBA" id="ARBA00022793"/>
    </source>
</evidence>
<evidence type="ECO:0000313" key="10">
    <source>
        <dbReference type="EMBL" id="KAB1649990.1"/>
    </source>
</evidence>
<dbReference type="Proteomes" id="UP000431744">
    <property type="component" value="Unassembled WGS sequence"/>
</dbReference>
<evidence type="ECO:0000313" key="11">
    <source>
        <dbReference type="Proteomes" id="UP000431744"/>
    </source>
</evidence>
<accession>A0A6H9WUW9</accession>
<reference evidence="10 11" key="1">
    <citation type="submission" date="2019-09" db="EMBL/GenBank/DDBJ databases">
        <title>Phylogeny of genus Pseudoclavibacter and closely related genus.</title>
        <authorList>
            <person name="Li Y."/>
        </authorList>
    </citation>
    <scope>NUCLEOTIDE SEQUENCE [LARGE SCALE GENOMIC DNA]</scope>
    <source>
        <strain evidence="10 11">EGI 60007</strain>
    </source>
</reference>
<dbReference type="EC" id="4.1.1.5" evidence="4 9"/>
<keyword evidence="7 9" id="KW-0005">Acetoin biosynthesis</keyword>
<dbReference type="PANTHER" id="PTHR35524:SF1">
    <property type="entry name" value="ALPHA-ACETOLACTATE DECARBOXYLASE"/>
    <property type="match status" value="1"/>
</dbReference>
<dbReference type="PIRSF" id="PIRSF001332">
    <property type="entry name" value="Acetolac_decarb"/>
    <property type="match status" value="1"/>
</dbReference>
<dbReference type="RefSeq" id="WP_158028574.1">
    <property type="nucleotide sequence ID" value="NZ_BMHG01000001.1"/>
</dbReference>
<evidence type="ECO:0000256" key="2">
    <source>
        <dbReference type="ARBA" id="ARBA00005170"/>
    </source>
</evidence>
<dbReference type="InterPro" id="IPR005128">
    <property type="entry name" value="Acetolactate_a_deCO2ase"/>
</dbReference>
<organism evidence="10 11">
    <name type="scientific">Pseudoclavibacter endophyticus</name>
    <dbReference type="NCBI Taxonomy" id="1778590"/>
    <lineage>
        <taxon>Bacteria</taxon>
        <taxon>Bacillati</taxon>
        <taxon>Actinomycetota</taxon>
        <taxon>Actinomycetes</taxon>
        <taxon>Micrococcales</taxon>
        <taxon>Microbacteriaceae</taxon>
        <taxon>Pseudoclavibacter</taxon>
    </lineage>
</organism>
<dbReference type="PANTHER" id="PTHR35524">
    <property type="entry name" value="ALPHA-ACETOLACTATE DECARBOXYLASE"/>
    <property type="match status" value="1"/>
</dbReference>
<dbReference type="SUPFAM" id="SSF117856">
    <property type="entry name" value="AF0104/ALDC/Ptd012-like"/>
    <property type="match status" value="1"/>
</dbReference>
<evidence type="ECO:0000256" key="8">
    <source>
        <dbReference type="ARBA" id="ARBA00023239"/>
    </source>
</evidence>